<accession>A0A8J2L1I0</accession>
<evidence type="ECO:0000313" key="2">
    <source>
        <dbReference type="Proteomes" id="UP000708208"/>
    </source>
</evidence>
<dbReference type="AlphaFoldDB" id="A0A8J2L1I0"/>
<protein>
    <submittedName>
        <fullName evidence="1">Uncharacterized protein</fullName>
    </submittedName>
</protein>
<name>A0A8J2L1I0_9HEXA</name>
<proteinExistence type="predicted"/>
<organism evidence="1 2">
    <name type="scientific">Allacma fusca</name>
    <dbReference type="NCBI Taxonomy" id="39272"/>
    <lineage>
        <taxon>Eukaryota</taxon>
        <taxon>Metazoa</taxon>
        <taxon>Ecdysozoa</taxon>
        <taxon>Arthropoda</taxon>
        <taxon>Hexapoda</taxon>
        <taxon>Collembola</taxon>
        <taxon>Symphypleona</taxon>
        <taxon>Sminthuridae</taxon>
        <taxon>Allacma</taxon>
    </lineage>
</organism>
<dbReference type="Proteomes" id="UP000708208">
    <property type="component" value="Unassembled WGS sequence"/>
</dbReference>
<dbReference type="EMBL" id="CAJVCH010529507">
    <property type="protein sequence ID" value="CAG7823450.1"/>
    <property type="molecule type" value="Genomic_DNA"/>
</dbReference>
<reference evidence="1" key="1">
    <citation type="submission" date="2021-06" db="EMBL/GenBank/DDBJ databases">
        <authorList>
            <person name="Hodson N. C."/>
            <person name="Mongue J. A."/>
            <person name="Jaron S. K."/>
        </authorList>
    </citation>
    <scope>NUCLEOTIDE SEQUENCE</scope>
</reference>
<comment type="caution">
    <text evidence="1">The sequence shown here is derived from an EMBL/GenBank/DDBJ whole genome shotgun (WGS) entry which is preliminary data.</text>
</comment>
<sequence>MLANDTDVDNIKGTKVEAFNIGALYRSQLPKRTGKKGPPLIRFSRKQYLSNFSKQHELHRNDADQFSNVKLSDVSSAEDSSSDGSSEEDILGLSTSLFSQDVTLESSFSELPILTTDHHMENVLNINGIHLCLCDLKSVTVGLPEEQHQVIKYFHPKNEANGECSSKFVSAFIKLSTDDNLIIGISSDAFKSFLNNGYSFGKLNRYGLQYKWGQVTKMFIPYKRNDGFWSMFVVNPADHIVLVLNSNGGTTDENLLSQLLAYCAKLTKTRNTLWSYDVLKHFAENPVSVLDSGVAIMTALPAILNDETVLPTLDYSESRLRVWNFLMGKCFVGNSKYVCTICSSDEYSKQHNSGARLTNQKLICVKCNSCVHVACIGFNGREIEQNLLFSVMVLEIRMYCY</sequence>
<gene>
    <name evidence="1" type="ORF">AFUS01_LOCUS33667</name>
</gene>
<evidence type="ECO:0000313" key="1">
    <source>
        <dbReference type="EMBL" id="CAG7823450.1"/>
    </source>
</evidence>
<keyword evidence="2" id="KW-1185">Reference proteome</keyword>